<dbReference type="NCBIfam" id="NF045542">
    <property type="entry name" value="Clp_rel_HeadMat"/>
    <property type="match status" value="1"/>
</dbReference>
<dbReference type="CDD" id="cd07016">
    <property type="entry name" value="S14_ClpP_1"/>
    <property type="match status" value="1"/>
</dbReference>
<dbReference type="SUPFAM" id="SSF52096">
    <property type="entry name" value="ClpP/crotonase"/>
    <property type="match status" value="1"/>
</dbReference>
<dbReference type="RefSeq" id="WP_275037781.1">
    <property type="nucleotide sequence ID" value="NZ_CP118721.1"/>
</dbReference>
<dbReference type="Proteomes" id="UP001220217">
    <property type="component" value="Plasmid pG5MAi6_3"/>
</dbReference>
<proteinExistence type="inferred from homology"/>
<dbReference type="PANTHER" id="PTHR10381:SF70">
    <property type="entry name" value="ATP-DEPENDENT CLP PROTEASE PROTEOLYTIC SUBUNIT"/>
    <property type="match status" value="1"/>
</dbReference>
<keyword evidence="5" id="KW-0720">Serine protease</keyword>
<evidence type="ECO:0000256" key="2">
    <source>
        <dbReference type="ARBA" id="ARBA00022490"/>
    </source>
</evidence>
<dbReference type="AlphaFoldDB" id="A0ABD7X4P5"/>
<dbReference type="InterPro" id="IPR023562">
    <property type="entry name" value="ClpP/TepA"/>
</dbReference>
<dbReference type="PANTHER" id="PTHR10381">
    <property type="entry name" value="ATP-DEPENDENT CLP PROTEASE PROTEOLYTIC SUBUNIT"/>
    <property type="match status" value="1"/>
</dbReference>
<dbReference type="InterPro" id="IPR001907">
    <property type="entry name" value="ClpP"/>
</dbReference>
<name>A0ABD7X4P5_PRIAR</name>
<reference evidence="7 8" key="1">
    <citation type="submission" date="2023-02" db="EMBL/GenBank/DDBJ databases">
        <title>Complete genome sequence of Priestia aryabhattai G5MAi6, a methanol-tolerant strain isolated from tap water in Hong Kong.</title>
        <authorList>
            <person name="Leung K.M."/>
            <person name="Lai G.K.K."/>
            <person name="Griffin S.D.J."/>
        </authorList>
    </citation>
    <scope>NUCLEOTIDE SEQUENCE [LARGE SCALE GENOMIC DNA]</scope>
    <source>
        <strain evidence="7 8">G5MAi6</strain>
        <plasmid evidence="7 8">pG5MAi6_3</plasmid>
    </source>
</reference>
<organism evidence="7 8">
    <name type="scientific">Priestia aryabhattai</name>
    <name type="common">Bacillus aryabhattai</name>
    <dbReference type="NCBI Taxonomy" id="412384"/>
    <lineage>
        <taxon>Bacteria</taxon>
        <taxon>Bacillati</taxon>
        <taxon>Bacillota</taxon>
        <taxon>Bacilli</taxon>
        <taxon>Bacillales</taxon>
        <taxon>Bacillaceae</taxon>
        <taxon>Priestia</taxon>
    </lineage>
</organism>
<evidence type="ECO:0000256" key="5">
    <source>
        <dbReference type="ARBA" id="ARBA00022825"/>
    </source>
</evidence>
<dbReference type="Pfam" id="PF00574">
    <property type="entry name" value="CLP_protease"/>
    <property type="match status" value="1"/>
</dbReference>
<keyword evidence="3 7" id="KW-0645">Protease</keyword>
<comment type="similarity">
    <text evidence="1 6">Belongs to the peptidase S14 family.</text>
</comment>
<evidence type="ECO:0000256" key="1">
    <source>
        <dbReference type="ARBA" id="ARBA00007039"/>
    </source>
</evidence>
<keyword evidence="7" id="KW-0614">Plasmid</keyword>
<evidence type="ECO:0000313" key="8">
    <source>
        <dbReference type="Proteomes" id="UP001220217"/>
    </source>
</evidence>
<gene>
    <name evidence="7" type="ORF">PWO00_28605</name>
</gene>
<dbReference type="InterPro" id="IPR029045">
    <property type="entry name" value="ClpP/crotonase-like_dom_sf"/>
</dbReference>
<evidence type="ECO:0000256" key="4">
    <source>
        <dbReference type="ARBA" id="ARBA00022801"/>
    </source>
</evidence>
<evidence type="ECO:0000256" key="6">
    <source>
        <dbReference type="RuleBase" id="RU003567"/>
    </source>
</evidence>
<keyword evidence="4" id="KW-0378">Hydrolase</keyword>
<protein>
    <recommendedName>
        <fullName evidence="6">ATP-dependent Clp protease proteolytic subunit</fullName>
    </recommendedName>
</protein>
<dbReference type="GO" id="GO:0006508">
    <property type="term" value="P:proteolysis"/>
    <property type="evidence" value="ECO:0007669"/>
    <property type="project" value="UniProtKB-KW"/>
</dbReference>
<sequence length="250" mass="27664">MPKFWNFVKNEASSDTIELRIDGDIVSDNDAWMYEWFGEPSASPNAFRNELSQYKDQAITLWIDSYGGDVFAAAGIYNALKSHNGKIVAKIDGKAMSAASVIAMAADEILMSPVGLMMIHNPLTGVRGDMRDLRKAADVLDTVKDTIINAYTAKTNKSRASISALMDDETYMSADEAVKNGFADGIIGQEEEKNNVMNFSFNRFAIMNSANESMQKMLDFEKARQVADPSNSAENLEAEKEKLLMELDLI</sequence>
<dbReference type="PRINTS" id="PR00127">
    <property type="entry name" value="CLPPROTEASEP"/>
</dbReference>
<evidence type="ECO:0000256" key="3">
    <source>
        <dbReference type="ARBA" id="ARBA00022670"/>
    </source>
</evidence>
<accession>A0ABD7X4P5</accession>
<geneLocation type="plasmid" evidence="7 8">
    <name>pG5MAi6_3</name>
</geneLocation>
<dbReference type="Gene3D" id="3.90.226.10">
    <property type="entry name" value="2-enoyl-CoA Hydratase, Chain A, domain 1"/>
    <property type="match status" value="1"/>
</dbReference>
<keyword evidence="2" id="KW-0963">Cytoplasm</keyword>
<dbReference type="GO" id="GO:0008236">
    <property type="term" value="F:serine-type peptidase activity"/>
    <property type="evidence" value="ECO:0007669"/>
    <property type="project" value="UniProtKB-KW"/>
</dbReference>
<evidence type="ECO:0000313" key="7">
    <source>
        <dbReference type="EMBL" id="WEA47281.1"/>
    </source>
</evidence>
<dbReference type="EMBL" id="CP118721">
    <property type="protein sequence ID" value="WEA47281.1"/>
    <property type="molecule type" value="Genomic_DNA"/>
</dbReference>